<reference evidence="1" key="2">
    <citation type="submission" date="2020-09" db="EMBL/GenBank/DDBJ databases">
        <authorList>
            <person name="Sun Q."/>
            <person name="Zhou Y."/>
        </authorList>
    </citation>
    <scope>NUCLEOTIDE SEQUENCE</scope>
    <source>
        <strain evidence="1">CGMCC 1.15725</strain>
    </source>
</reference>
<sequence length="153" mass="17451">MANAIGAARGLAPVHLDQLYHLPNTDWEPRPGDEFIALHDQAIAGASWVMEGNYTRCLPQRLERATGFILLDTSTATSLVRYLRRCWFERNRIGGLDGGKDSVKWEMLHYIAATTRDNRKRYDEMFDGIKLPKIRLGSAREIGNFYRLQGLGR</sequence>
<evidence type="ECO:0000313" key="2">
    <source>
        <dbReference type="Proteomes" id="UP000646365"/>
    </source>
</evidence>
<dbReference type="PANTHER" id="PTHR37816:SF1">
    <property type="entry name" value="TOXIN"/>
    <property type="match status" value="1"/>
</dbReference>
<dbReference type="EMBL" id="BMJQ01000006">
    <property type="protein sequence ID" value="GGF19017.1"/>
    <property type="molecule type" value="Genomic_DNA"/>
</dbReference>
<evidence type="ECO:0000313" key="1">
    <source>
        <dbReference type="EMBL" id="GGF19017.1"/>
    </source>
</evidence>
<dbReference type="InterPro" id="IPR052922">
    <property type="entry name" value="Cytidylate_Kinase-2"/>
</dbReference>
<proteinExistence type="predicted"/>
<dbReference type="PANTHER" id="PTHR37816">
    <property type="entry name" value="YALI0E33011P"/>
    <property type="match status" value="1"/>
</dbReference>
<name>A0A8J3E533_9PROT</name>
<keyword evidence="2" id="KW-1185">Reference proteome</keyword>
<protein>
    <submittedName>
        <fullName evidence="1">Uncharacterized protein</fullName>
    </submittedName>
</protein>
<dbReference type="Proteomes" id="UP000646365">
    <property type="component" value="Unassembled WGS sequence"/>
</dbReference>
<gene>
    <name evidence="1" type="ORF">GCM10011611_26110</name>
</gene>
<organism evidence="1 2">
    <name type="scientific">Aliidongia dinghuensis</name>
    <dbReference type="NCBI Taxonomy" id="1867774"/>
    <lineage>
        <taxon>Bacteria</taxon>
        <taxon>Pseudomonadati</taxon>
        <taxon>Pseudomonadota</taxon>
        <taxon>Alphaproteobacteria</taxon>
        <taxon>Rhodospirillales</taxon>
        <taxon>Dongiaceae</taxon>
        <taxon>Aliidongia</taxon>
    </lineage>
</organism>
<comment type="caution">
    <text evidence="1">The sequence shown here is derived from an EMBL/GenBank/DDBJ whole genome shotgun (WGS) entry which is preliminary data.</text>
</comment>
<accession>A0A8J3E533</accession>
<reference evidence="1" key="1">
    <citation type="journal article" date="2014" name="Int. J. Syst. Evol. Microbiol.">
        <title>Complete genome sequence of Corynebacterium casei LMG S-19264T (=DSM 44701T), isolated from a smear-ripened cheese.</title>
        <authorList>
            <consortium name="US DOE Joint Genome Institute (JGI-PGF)"/>
            <person name="Walter F."/>
            <person name="Albersmeier A."/>
            <person name="Kalinowski J."/>
            <person name="Ruckert C."/>
        </authorList>
    </citation>
    <scope>NUCLEOTIDE SEQUENCE</scope>
    <source>
        <strain evidence="1">CGMCC 1.15725</strain>
    </source>
</reference>
<dbReference type="AlphaFoldDB" id="A0A8J3E533"/>